<evidence type="ECO:0000256" key="2">
    <source>
        <dbReference type="SAM" id="Phobius"/>
    </source>
</evidence>
<keyword evidence="2" id="KW-0472">Membrane</keyword>
<comment type="caution">
    <text evidence="4">The sequence shown here is derived from an EMBL/GenBank/DDBJ whole genome shotgun (WGS) entry which is preliminary data.</text>
</comment>
<keyword evidence="3" id="KW-0732">Signal</keyword>
<feature type="transmembrane region" description="Helical" evidence="2">
    <location>
        <begin position="223"/>
        <end position="245"/>
    </location>
</feature>
<name>A0ABX0SBL0_9ACTN</name>
<reference evidence="4 5" key="1">
    <citation type="submission" date="2020-02" db="EMBL/GenBank/DDBJ databases">
        <title>Sequencing the genomes of 1000 actinobacteria strains.</title>
        <authorList>
            <person name="Klenk H.-P."/>
        </authorList>
    </citation>
    <scope>NUCLEOTIDE SEQUENCE [LARGE SCALE GENOMIC DNA]</scope>
    <source>
        <strain evidence="4 5">DSM 19609</strain>
    </source>
</reference>
<keyword evidence="2" id="KW-1133">Transmembrane helix</keyword>
<feature type="compositionally biased region" description="Low complexity" evidence="1">
    <location>
        <begin position="43"/>
        <end position="108"/>
    </location>
</feature>
<feature type="signal peptide" evidence="3">
    <location>
        <begin position="1"/>
        <end position="28"/>
    </location>
</feature>
<gene>
    <name evidence="4" type="ORF">FB473_000420</name>
</gene>
<organism evidence="4 5">
    <name type="scientific">Brooklawnia cerclae</name>
    <dbReference type="NCBI Taxonomy" id="349934"/>
    <lineage>
        <taxon>Bacteria</taxon>
        <taxon>Bacillati</taxon>
        <taxon>Actinomycetota</taxon>
        <taxon>Actinomycetes</taxon>
        <taxon>Propionibacteriales</taxon>
        <taxon>Propionibacteriaceae</taxon>
        <taxon>Brooklawnia</taxon>
    </lineage>
</organism>
<proteinExistence type="predicted"/>
<accession>A0ABX0SBL0</accession>
<evidence type="ECO:0000313" key="4">
    <source>
        <dbReference type="EMBL" id="NIH55775.1"/>
    </source>
</evidence>
<protein>
    <submittedName>
        <fullName evidence="4">Uncharacterized protein</fullName>
    </submittedName>
</protein>
<sequence>MRFRQWARVAGCVVLGFLLLAPVTTARADESGGPIIQVEVVGASEPESSPPQSSAPGTGQTTAQPGGTPAPVTTNPTTTVGSVPVVSDPGTTQPGQGAGSSGSSTPGPDEQSISGMLYVSGLIARYSYSANPFGGGLTLRGTVRNVTTQTVDASVRFWVTNVFGGRVGGEVVVPVTGIAPDETREMRVTISGVGQWTPVKAHMTFTPPDRIGAVEMEPMTRELWVFFVPWFVMTGAAVLVGAAVLGRRLRRRSGVAG</sequence>
<dbReference type="Proteomes" id="UP000749311">
    <property type="component" value="Unassembled WGS sequence"/>
</dbReference>
<feature type="chain" id="PRO_5046796368" evidence="3">
    <location>
        <begin position="29"/>
        <end position="257"/>
    </location>
</feature>
<evidence type="ECO:0000256" key="3">
    <source>
        <dbReference type="SAM" id="SignalP"/>
    </source>
</evidence>
<feature type="region of interest" description="Disordered" evidence="1">
    <location>
        <begin position="43"/>
        <end position="112"/>
    </location>
</feature>
<keyword evidence="2" id="KW-0812">Transmembrane</keyword>
<dbReference type="RefSeq" id="WP_167164393.1">
    <property type="nucleotide sequence ID" value="NZ_BAAAOO010000017.1"/>
</dbReference>
<dbReference type="EMBL" id="JAAMOZ010000001">
    <property type="protein sequence ID" value="NIH55775.1"/>
    <property type="molecule type" value="Genomic_DNA"/>
</dbReference>
<evidence type="ECO:0000313" key="5">
    <source>
        <dbReference type="Proteomes" id="UP000749311"/>
    </source>
</evidence>
<evidence type="ECO:0000256" key="1">
    <source>
        <dbReference type="SAM" id="MobiDB-lite"/>
    </source>
</evidence>
<keyword evidence="5" id="KW-1185">Reference proteome</keyword>